<gene>
    <name evidence="1" type="ORF">HHL15_00345</name>
</gene>
<comment type="caution">
    <text evidence="1">The sequence shown here is derived from an EMBL/GenBank/DDBJ whole genome shotgun (WGS) entry which is preliminary data.</text>
</comment>
<protein>
    <submittedName>
        <fullName evidence="1">TIGR03016 family PEP-CTERM system-associated outer membrane protein</fullName>
    </submittedName>
</protein>
<dbReference type="NCBIfam" id="TIGR03016">
    <property type="entry name" value="pepcterm_hypo_1"/>
    <property type="match status" value="1"/>
</dbReference>
<accession>A0A848G3C4</accession>
<organism evidence="1 2">
    <name type="scientific">Zoogloea dura</name>
    <dbReference type="NCBI Taxonomy" id="2728840"/>
    <lineage>
        <taxon>Bacteria</taxon>
        <taxon>Pseudomonadati</taxon>
        <taxon>Pseudomonadota</taxon>
        <taxon>Betaproteobacteria</taxon>
        <taxon>Rhodocyclales</taxon>
        <taxon>Zoogloeaceae</taxon>
        <taxon>Zoogloea</taxon>
    </lineage>
</organism>
<evidence type="ECO:0000313" key="1">
    <source>
        <dbReference type="EMBL" id="NML24181.1"/>
    </source>
</evidence>
<name>A0A848G3C4_9RHOO</name>
<evidence type="ECO:0000313" key="2">
    <source>
        <dbReference type="Proteomes" id="UP000580043"/>
    </source>
</evidence>
<sequence length="509" mass="54873">MLFPIGLPLGFAGGQALAQEQTFRVVPSIRLTETVSDNVGLSAGGGRQSSGSGGSESDWITVLSPSVLMEARGARLQGNLNLGVNSSWYANDSSRNQNMLSVQGSGKVEAWEKRAFVDLRGSISRELLSVLGPRPADQVTGTSNQAEVRNFSVSPYLVGRFRDSGTMELRYTSNLTESDNVAVSRSVRQVWSASATDPQVTGRLGWSFNFSDTQLNTDNARDTKQQVARFTGLVRLDPQVQLRLIVGSEANNLNSIDTRRSTVSGIGVDWTPSPITRMAATWEDRFFGPGYMLSAEHRSARSAYRFSFSKDVSSISQSMVGGVTLYDLLMLQYTSAYPDVSVRDAFVRNLMASQAPGIGNPLVGLQAVLTNGLFLDRRAQFGMTLSGVRNSVSLTAYRSERTSLMDRSYALTGDFSSGTTVTDLGGGVAVNHKLSPSTTATLNVNASRSRNDNTATGTQLDNRTRTFTTGLTTAFSPKLNGSLMLRNNRGSGTTDYKENAVVGSVSLLF</sequence>
<dbReference type="AlphaFoldDB" id="A0A848G3C4"/>
<dbReference type="RefSeq" id="WP_169143832.1">
    <property type="nucleotide sequence ID" value="NZ_JABBGA010000001.1"/>
</dbReference>
<keyword evidence="2" id="KW-1185">Reference proteome</keyword>
<dbReference type="InterPro" id="IPR017467">
    <property type="entry name" value="CHP03016_PEP-CTERM"/>
</dbReference>
<proteinExistence type="predicted"/>
<dbReference type="EMBL" id="JABBGA010000001">
    <property type="protein sequence ID" value="NML24181.1"/>
    <property type="molecule type" value="Genomic_DNA"/>
</dbReference>
<dbReference type="Proteomes" id="UP000580043">
    <property type="component" value="Unassembled WGS sequence"/>
</dbReference>
<reference evidence="1 2" key="1">
    <citation type="submission" date="2020-04" db="EMBL/GenBank/DDBJ databases">
        <title>Zoogloea sp. G-4-1-14 isolated from soil.</title>
        <authorList>
            <person name="Dahal R.H."/>
        </authorList>
    </citation>
    <scope>NUCLEOTIDE SEQUENCE [LARGE SCALE GENOMIC DNA]</scope>
    <source>
        <strain evidence="1 2">G-4-1-14</strain>
    </source>
</reference>